<evidence type="ECO:0000313" key="14">
    <source>
        <dbReference type="EMBL" id="KAI9636263.1"/>
    </source>
</evidence>
<evidence type="ECO:0000256" key="7">
    <source>
        <dbReference type="ARBA" id="ARBA00023004"/>
    </source>
</evidence>
<dbReference type="GeneID" id="77726182"/>
<dbReference type="AlphaFoldDB" id="A0AA38H8H1"/>
<feature type="domain" description="DNA primase large subunit C-terminal" evidence="13">
    <location>
        <begin position="303"/>
        <end position="481"/>
    </location>
</feature>
<dbReference type="PANTHER" id="PTHR10537">
    <property type="entry name" value="DNA PRIMASE LARGE SUBUNIT"/>
    <property type="match status" value="1"/>
</dbReference>
<dbReference type="Pfam" id="PF04104">
    <property type="entry name" value="DNA_primase_lrg"/>
    <property type="match status" value="1"/>
</dbReference>
<dbReference type="PANTHER" id="PTHR10537:SF3">
    <property type="entry name" value="DNA PRIMASE LARGE SUBUNIT"/>
    <property type="match status" value="1"/>
</dbReference>
<keyword evidence="5 10" id="KW-0235">DNA replication</keyword>
<dbReference type="InterPro" id="IPR007238">
    <property type="entry name" value="DNA_primase_lsu_euk/arc"/>
</dbReference>
<dbReference type="Proteomes" id="UP001164286">
    <property type="component" value="Unassembled WGS sequence"/>
</dbReference>
<dbReference type="Pfam" id="PF26466">
    <property type="entry name" value="DNA_primase_lrg_N"/>
    <property type="match status" value="1"/>
</dbReference>
<feature type="region of interest" description="Disordered" evidence="12">
    <location>
        <begin position="1"/>
        <end position="36"/>
    </location>
</feature>
<protein>
    <recommendedName>
        <fullName evidence="2 10">DNA primase large subunit</fullName>
    </recommendedName>
</protein>
<evidence type="ECO:0000256" key="12">
    <source>
        <dbReference type="SAM" id="MobiDB-lite"/>
    </source>
</evidence>
<dbReference type="RefSeq" id="XP_052946040.1">
    <property type="nucleotide sequence ID" value="XM_053086981.1"/>
</dbReference>
<evidence type="ECO:0000256" key="5">
    <source>
        <dbReference type="ARBA" id="ARBA00022705"/>
    </source>
</evidence>
<evidence type="ECO:0000256" key="10">
    <source>
        <dbReference type="PIRNR" id="PIRNR009449"/>
    </source>
</evidence>
<keyword evidence="4 10" id="KW-0639">Primosome</keyword>
<evidence type="ECO:0000256" key="11">
    <source>
        <dbReference type="PIRSR" id="PIRSR009449-1"/>
    </source>
</evidence>
<dbReference type="PIRSF" id="PIRSF009449">
    <property type="entry name" value="DNA_primase_large_subunit"/>
    <property type="match status" value="1"/>
</dbReference>
<feature type="binding site" evidence="11">
    <location>
        <position position="312"/>
    </location>
    <ligand>
        <name>[4Fe-4S] cluster</name>
        <dbReference type="ChEBI" id="CHEBI:49883"/>
    </ligand>
</feature>
<dbReference type="Gene3D" id="1.20.930.80">
    <property type="match status" value="1"/>
</dbReference>
<evidence type="ECO:0000313" key="15">
    <source>
        <dbReference type="Proteomes" id="UP001164286"/>
    </source>
</evidence>
<accession>A0AA38H8H1</accession>
<keyword evidence="6 10" id="KW-0479">Metal-binding</keyword>
<keyword evidence="7 10" id="KW-0408">Iron</keyword>
<name>A0AA38H8H1_9TREE</name>
<dbReference type="GO" id="GO:0006270">
    <property type="term" value="P:DNA replication initiation"/>
    <property type="evidence" value="ECO:0007669"/>
    <property type="project" value="UniProtKB-ARBA"/>
</dbReference>
<keyword evidence="8 10" id="KW-0411">Iron-sulfur</keyword>
<keyword evidence="9 10" id="KW-0238">DNA-binding</keyword>
<evidence type="ECO:0000256" key="1">
    <source>
        <dbReference type="ARBA" id="ARBA00010564"/>
    </source>
</evidence>
<dbReference type="FunFam" id="1.20.930.80:FF:000001">
    <property type="entry name" value="DNA primase large subunit"/>
    <property type="match status" value="1"/>
</dbReference>
<dbReference type="GO" id="GO:0046872">
    <property type="term" value="F:metal ion binding"/>
    <property type="evidence" value="ECO:0007669"/>
    <property type="project" value="UniProtKB-UniRule"/>
</dbReference>
<feature type="binding site" evidence="11">
    <location>
        <position position="391"/>
    </location>
    <ligand>
        <name>[4Fe-4S] cluster</name>
        <dbReference type="ChEBI" id="CHEBI:49883"/>
    </ligand>
</feature>
<comment type="function">
    <text evidence="10">DNA primase is the polymerase that synthesizes small RNA primers for the Okazaki fragments made during discontinuous DNA replication.</text>
</comment>
<organism evidence="14 15">
    <name type="scientific">Dioszegia hungarica</name>
    <dbReference type="NCBI Taxonomy" id="4972"/>
    <lineage>
        <taxon>Eukaryota</taxon>
        <taxon>Fungi</taxon>
        <taxon>Dikarya</taxon>
        <taxon>Basidiomycota</taxon>
        <taxon>Agaricomycotina</taxon>
        <taxon>Tremellomycetes</taxon>
        <taxon>Tremellales</taxon>
        <taxon>Bulleribasidiaceae</taxon>
        <taxon>Dioszegia</taxon>
    </lineage>
</organism>
<feature type="binding site" evidence="11">
    <location>
        <position position="452"/>
    </location>
    <ligand>
        <name>[4Fe-4S] cluster</name>
        <dbReference type="ChEBI" id="CHEBI:49883"/>
    </ligand>
</feature>
<feature type="binding site" evidence="11">
    <location>
        <position position="408"/>
    </location>
    <ligand>
        <name>[4Fe-4S] cluster</name>
        <dbReference type="ChEBI" id="CHEBI:49883"/>
    </ligand>
</feature>
<dbReference type="EMBL" id="JAKWFO010000005">
    <property type="protein sequence ID" value="KAI9636263.1"/>
    <property type="molecule type" value="Genomic_DNA"/>
</dbReference>
<gene>
    <name evidence="14" type="ORF">MKK02DRAFT_25070</name>
</gene>
<sequence>MFKAEKIGGRNVTASASTSDVKLHSKASEASTPSRYPHRLNFYDRPPVLDITLEEFETCAIDRLRVLAHIESLNHRSLPAPQFSAAVATYVKAHLPLNSNSARSANLEEERRRDEIGHWVLRLAFSRSPDLRARFIRSELSLFRERFTSDDLNERNTFLRSMKFNWEEVGPTEKQELREDLMACMPWGKESKKNDAFNAEKWNKVPWYTVPDLIGSRRVFVKGGMAYVPNSSQISLVLQAYSARLETALELTAKNLPRLDEDERLGPVIDHLASSFLSGLAAGDYQPADGTSGAAVTAEMVDDLARKHFSPCMRNLYERLKRDHHMKHFGRLQLGLFLKGIGLPLEEAVIFWRRMYGSSMTDDKFNKEYRYNIRHSYGQEGKRANYPPKSCQQILTTNQPGTQDSHGCPFRHFSPDNLATFLVSSYPTLDRSSAEMRDILDSVKNSHYHVACTRVFEVTHGLKKGDGLGKDGETVSHPNRYTERSREIEADRLGLVKKDEEEEDVVMAE</sequence>
<dbReference type="InterPro" id="IPR058560">
    <property type="entry name" value="DNA_primase_C"/>
</dbReference>
<comment type="caution">
    <text evidence="14">The sequence shown here is derived from an EMBL/GenBank/DDBJ whole genome shotgun (WGS) entry which is preliminary data.</text>
</comment>
<evidence type="ECO:0000259" key="13">
    <source>
        <dbReference type="Pfam" id="PF04104"/>
    </source>
</evidence>
<comment type="cofactor">
    <cofactor evidence="10">
        <name>[4Fe-4S] cluster</name>
        <dbReference type="ChEBI" id="CHEBI:49883"/>
    </cofactor>
    <text evidence="10">Binds 1 [4Fe-4S] cluster.</text>
</comment>
<keyword evidence="3 10" id="KW-0004">4Fe-4S</keyword>
<evidence type="ECO:0000256" key="3">
    <source>
        <dbReference type="ARBA" id="ARBA00022485"/>
    </source>
</evidence>
<evidence type="ECO:0000256" key="6">
    <source>
        <dbReference type="ARBA" id="ARBA00022723"/>
    </source>
</evidence>
<reference evidence="14" key="1">
    <citation type="journal article" date="2022" name="G3 (Bethesda)">
        <title>High quality genome of the basidiomycete yeast Dioszegia hungarica PDD-24b-2 isolated from cloud water.</title>
        <authorList>
            <person name="Jarrige D."/>
            <person name="Haridas S."/>
            <person name="Bleykasten-Grosshans C."/>
            <person name="Joly M."/>
            <person name="Nadalig T."/>
            <person name="Sancelme M."/>
            <person name="Vuilleumier S."/>
            <person name="Grigoriev I.V."/>
            <person name="Amato P."/>
            <person name="Bringel F."/>
        </authorList>
    </citation>
    <scope>NUCLEOTIDE SEQUENCE</scope>
    <source>
        <strain evidence="14">PDD-24b-2</strain>
    </source>
</reference>
<dbReference type="InterPro" id="IPR016558">
    <property type="entry name" value="DNA_primase_lsu_euk"/>
</dbReference>
<dbReference type="GO" id="GO:0006269">
    <property type="term" value="P:DNA replication, synthesis of primer"/>
    <property type="evidence" value="ECO:0007669"/>
    <property type="project" value="UniProtKB-KW"/>
</dbReference>
<dbReference type="CDD" id="cd07322">
    <property type="entry name" value="PriL_PriS_Eukaryotic"/>
    <property type="match status" value="1"/>
</dbReference>
<evidence type="ECO:0000256" key="4">
    <source>
        <dbReference type="ARBA" id="ARBA00022515"/>
    </source>
</evidence>
<proteinExistence type="inferred from homology"/>
<comment type="similarity">
    <text evidence="1 10">Belongs to the eukaryotic-type primase large subunit family.</text>
</comment>
<evidence type="ECO:0000256" key="9">
    <source>
        <dbReference type="ARBA" id="ARBA00023125"/>
    </source>
</evidence>
<dbReference type="GO" id="GO:0003677">
    <property type="term" value="F:DNA binding"/>
    <property type="evidence" value="ECO:0007669"/>
    <property type="project" value="UniProtKB-UniRule"/>
</dbReference>
<dbReference type="GO" id="GO:0051539">
    <property type="term" value="F:4 iron, 4 sulfur cluster binding"/>
    <property type="evidence" value="ECO:0007669"/>
    <property type="project" value="UniProtKB-UniRule"/>
</dbReference>
<keyword evidence="15" id="KW-1185">Reference proteome</keyword>
<evidence type="ECO:0000256" key="8">
    <source>
        <dbReference type="ARBA" id="ARBA00023014"/>
    </source>
</evidence>
<dbReference type="GO" id="GO:0005658">
    <property type="term" value="C:alpha DNA polymerase:primase complex"/>
    <property type="evidence" value="ECO:0007669"/>
    <property type="project" value="UniProtKB-ARBA"/>
</dbReference>
<evidence type="ECO:0000256" key="2">
    <source>
        <dbReference type="ARBA" id="ARBA00019038"/>
    </source>
</evidence>